<dbReference type="SUPFAM" id="SSF52540">
    <property type="entry name" value="P-loop containing nucleoside triphosphate hydrolases"/>
    <property type="match status" value="1"/>
</dbReference>
<evidence type="ECO:0000256" key="1">
    <source>
        <dbReference type="ARBA" id="ARBA00022741"/>
    </source>
</evidence>
<dbReference type="InterPro" id="IPR027785">
    <property type="entry name" value="UvrD-like_helicase_C"/>
</dbReference>
<reference evidence="7 8" key="1">
    <citation type="submission" date="2018-03" db="EMBL/GenBank/DDBJ databases">
        <title>Genome sequencing of Melaminivora sp.</title>
        <authorList>
            <person name="Kim S.-J."/>
            <person name="Heo J."/>
            <person name="Ahn J.-H."/>
            <person name="Kwon S.-W."/>
        </authorList>
    </citation>
    <scope>NUCLEOTIDE SEQUENCE [LARGE SCALE GENOMIC DNA]</scope>
    <source>
        <strain evidence="7 8">SC2-9</strain>
    </source>
</reference>
<dbReference type="EMBL" id="CP027667">
    <property type="protein sequence ID" value="AVO49671.1"/>
    <property type="molecule type" value="Genomic_DNA"/>
</dbReference>
<keyword evidence="8" id="KW-1185">Reference proteome</keyword>
<protein>
    <recommendedName>
        <fullName evidence="6">UvrD-like helicase ATP-binding domain-containing protein</fullName>
    </recommendedName>
</protein>
<gene>
    <name evidence="7" type="ORF">C6568_10690</name>
</gene>
<dbReference type="GO" id="GO:0016787">
    <property type="term" value="F:hydrolase activity"/>
    <property type="evidence" value="ECO:0007669"/>
    <property type="project" value="UniProtKB-UniRule"/>
</dbReference>
<proteinExistence type="predicted"/>
<dbReference type="Gene3D" id="1.10.10.160">
    <property type="match status" value="1"/>
</dbReference>
<dbReference type="Pfam" id="PF00580">
    <property type="entry name" value="UvrD-helicase"/>
    <property type="match status" value="1"/>
</dbReference>
<evidence type="ECO:0000256" key="3">
    <source>
        <dbReference type="ARBA" id="ARBA00022806"/>
    </source>
</evidence>
<dbReference type="Pfam" id="PF13538">
    <property type="entry name" value="UvrD_C_2"/>
    <property type="match status" value="1"/>
</dbReference>
<evidence type="ECO:0000256" key="4">
    <source>
        <dbReference type="ARBA" id="ARBA00022840"/>
    </source>
</evidence>
<dbReference type="InterPro" id="IPR014016">
    <property type="entry name" value="UvrD-like_ATP-bd"/>
</dbReference>
<sequence length="705" mass="77880">MSFKPKVALSNDFLLQLAKLPAKVHTKVMKWAIQFQADPKSTGINYENINGARDPNLKSVRIDGDWRGIVFKPSAGDVYVLLYVDHHDDAYRWGENRKLTINPVTGAMQMLTFESVTQQVPEEAPSTKAAVAEGVVEDSVATVAPTLFGEMEDRDLMSLGVPQELLGFVRSIASEDELDAKQAQLPMEAYEGLFLVAAGDTVSQVLNARETRVDKVIDTQDFAAALATPESQSRFVMVSDDESMTAILNAPLAQWRVFLHPTQKKLTVGDRSGPVRVLGGAGTGKTVLAMHRAKWLAENRTEANQKVLVTTFTKNLAADIEQNLRTLCSSETFAKLEVRNLDAWVNAFMRSRKLEHRIVYDRKQDAAHQAWQAALAVKDSALDLPDNFYESELEQVVLAQGITTLDQYRTARRTGRGVILSRAKRDAIWPVFEEYRGQLASRKLKEVDDAYREVADVLNAEAQSSKPLYSAIVADETQDLGPQALRLLRALVPAGPNDLFFVGDGHQRIYSRNKAAMSRCGIDIRGRAKKLYLNYRTTDEIRRQAVALLEGCEIDDLDDGRDETKRYKSLSHGPVPTVVNVEGIEAAATHAIEFVRQWSAAQGDGGPLSFCVIASSEKSRDAMAGLMQAAGLRCIAITAQSNHADARDVVHLATMHRAKGLEFDCVIVVAPKGYLGIPEETETQRKLLYVALTRAKRGAMLLKLG</sequence>
<dbReference type="KEGG" id="mela:C6568_10690"/>
<evidence type="ECO:0000256" key="2">
    <source>
        <dbReference type="ARBA" id="ARBA00022801"/>
    </source>
</evidence>
<accession>A0A2R3QD18</accession>
<dbReference type="InterPro" id="IPR013986">
    <property type="entry name" value="DExx_box_DNA_helicase_dom_sf"/>
</dbReference>
<dbReference type="GO" id="GO:0005524">
    <property type="term" value="F:ATP binding"/>
    <property type="evidence" value="ECO:0007669"/>
    <property type="project" value="UniProtKB-UniRule"/>
</dbReference>
<feature type="binding site" evidence="5">
    <location>
        <begin position="279"/>
        <end position="286"/>
    </location>
    <ligand>
        <name>ATP</name>
        <dbReference type="ChEBI" id="CHEBI:30616"/>
    </ligand>
</feature>
<organism evidence="7 8">
    <name type="scientific">Melaminivora suipulveris</name>
    <dbReference type="NCBI Taxonomy" id="2109913"/>
    <lineage>
        <taxon>Bacteria</taxon>
        <taxon>Pseudomonadati</taxon>
        <taxon>Pseudomonadota</taxon>
        <taxon>Betaproteobacteria</taxon>
        <taxon>Burkholderiales</taxon>
        <taxon>Comamonadaceae</taxon>
        <taxon>Melaminivora</taxon>
    </lineage>
</organism>
<keyword evidence="1 5" id="KW-0547">Nucleotide-binding</keyword>
<keyword evidence="3 5" id="KW-0347">Helicase</keyword>
<dbReference type="PROSITE" id="PS51198">
    <property type="entry name" value="UVRD_HELICASE_ATP_BIND"/>
    <property type="match status" value="1"/>
</dbReference>
<evidence type="ECO:0000313" key="7">
    <source>
        <dbReference type="EMBL" id="AVO49671.1"/>
    </source>
</evidence>
<keyword evidence="2 5" id="KW-0378">Hydrolase</keyword>
<evidence type="ECO:0000259" key="6">
    <source>
        <dbReference type="PROSITE" id="PS51198"/>
    </source>
</evidence>
<feature type="domain" description="UvrD-like helicase ATP-binding" evidence="6">
    <location>
        <begin position="258"/>
        <end position="545"/>
    </location>
</feature>
<dbReference type="Proteomes" id="UP000237925">
    <property type="component" value="Chromosome"/>
</dbReference>
<dbReference type="GO" id="GO:0043138">
    <property type="term" value="F:3'-5' DNA helicase activity"/>
    <property type="evidence" value="ECO:0007669"/>
    <property type="project" value="TreeGrafter"/>
</dbReference>
<dbReference type="GO" id="GO:0003677">
    <property type="term" value="F:DNA binding"/>
    <property type="evidence" value="ECO:0007669"/>
    <property type="project" value="UniProtKB-KW"/>
</dbReference>
<keyword evidence="4 5" id="KW-0067">ATP-binding</keyword>
<dbReference type="InterPro" id="IPR027417">
    <property type="entry name" value="P-loop_NTPase"/>
</dbReference>
<evidence type="ECO:0000313" key="8">
    <source>
        <dbReference type="Proteomes" id="UP000237925"/>
    </source>
</evidence>
<dbReference type="Gene3D" id="3.40.50.300">
    <property type="entry name" value="P-loop containing nucleotide triphosphate hydrolases"/>
    <property type="match status" value="2"/>
</dbReference>
<dbReference type="GO" id="GO:0000725">
    <property type="term" value="P:recombinational repair"/>
    <property type="evidence" value="ECO:0007669"/>
    <property type="project" value="TreeGrafter"/>
</dbReference>
<dbReference type="RefSeq" id="WP_106684100.1">
    <property type="nucleotide sequence ID" value="NZ_CP027667.1"/>
</dbReference>
<name>A0A2R3QD18_9BURK</name>
<dbReference type="OrthoDB" id="5441773at2"/>
<dbReference type="InterPro" id="IPR000212">
    <property type="entry name" value="DNA_helicase_UvrD/REP"/>
</dbReference>
<dbReference type="AlphaFoldDB" id="A0A2R3QD18"/>
<dbReference type="PANTHER" id="PTHR11070">
    <property type="entry name" value="UVRD / RECB / PCRA DNA HELICASE FAMILY MEMBER"/>
    <property type="match status" value="1"/>
</dbReference>
<dbReference type="PANTHER" id="PTHR11070:SF45">
    <property type="entry name" value="DNA 3'-5' HELICASE"/>
    <property type="match status" value="1"/>
</dbReference>
<evidence type="ECO:0000256" key="5">
    <source>
        <dbReference type="PROSITE-ProRule" id="PRU00560"/>
    </source>
</evidence>